<dbReference type="Proteomes" id="UP000658754">
    <property type="component" value="Unassembled WGS sequence"/>
</dbReference>
<evidence type="ECO:0008006" key="3">
    <source>
        <dbReference type="Google" id="ProtNLM"/>
    </source>
</evidence>
<evidence type="ECO:0000313" key="2">
    <source>
        <dbReference type="Proteomes" id="UP000658754"/>
    </source>
</evidence>
<proteinExistence type="predicted"/>
<dbReference type="SUPFAM" id="SSF48239">
    <property type="entry name" value="Terpenoid cyclases/Protein prenyltransferases"/>
    <property type="match status" value="1"/>
</dbReference>
<name>A0ABQ2CQG5_9MICC</name>
<gene>
    <name evidence="1" type="ORF">GCM10007175_38020</name>
</gene>
<protein>
    <recommendedName>
        <fullName evidence="3">Squalene cyclase</fullName>
    </recommendedName>
</protein>
<dbReference type="InterPro" id="IPR008930">
    <property type="entry name" value="Terpenoid_cyclase/PrenylTrfase"/>
</dbReference>
<dbReference type="EMBL" id="BMKV01000011">
    <property type="protein sequence ID" value="GGI96764.1"/>
    <property type="molecule type" value="Genomic_DNA"/>
</dbReference>
<evidence type="ECO:0000313" key="1">
    <source>
        <dbReference type="EMBL" id="GGI96764.1"/>
    </source>
</evidence>
<organism evidence="1 2">
    <name type="scientific">Pseudarthrobacter scleromae</name>
    <dbReference type="NCBI Taxonomy" id="158897"/>
    <lineage>
        <taxon>Bacteria</taxon>
        <taxon>Bacillati</taxon>
        <taxon>Actinomycetota</taxon>
        <taxon>Actinomycetes</taxon>
        <taxon>Micrococcales</taxon>
        <taxon>Micrococcaceae</taxon>
        <taxon>Pseudarthrobacter</taxon>
    </lineage>
</organism>
<accession>A0ABQ2CQG5</accession>
<dbReference type="RefSeq" id="WP_188732425.1">
    <property type="nucleotide sequence ID" value="NZ_BMKV01000011.1"/>
</dbReference>
<comment type="caution">
    <text evidence="1">The sequence shown here is derived from an EMBL/GenBank/DDBJ whole genome shotgun (WGS) entry which is preliminary data.</text>
</comment>
<dbReference type="Gene3D" id="1.50.10.20">
    <property type="match status" value="1"/>
</dbReference>
<sequence length="319" mass="35842">MDVIAWLLESDPALRWQVLRYLTGAAPETVIAERNLVATSGWGARLLALQGADGQWDGGTYWPDHDDDPHGQPWTATTYTLLLLRDFGLNPASREARRAVSLVRDNSRWEEGNQPFFDGETEPCINGMVVGLGAYFGESVDTVVERLISEQLPDGGWNCEAERGSVRSSFHTTICVLEGLLEYEQATGGTGSSREARHRGEEYLLERRLHRRNSTGAEVNPEWLQFSYPTRWFYDVLRGLDYFRSAVGSPDERLEEAAEAVRSRQQPDGSWLLENTHPGKVHFALEDGDGQPSRWNTLRALRVLKWYGGHQKGPATEPA</sequence>
<keyword evidence="2" id="KW-1185">Reference proteome</keyword>
<reference evidence="2" key="1">
    <citation type="journal article" date="2019" name="Int. J. Syst. Evol. Microbiol.">
        <title>The Global Catalogue of Microorganisms (GCM) 10K type strain sequencing project: providing services to taxonomists for standard genome sequencing and annotation.</title>
        <authorList>
            <consortium name="The Broad Institute Genomics Platform"/>
            <consortium name="The Broad Institute Genome Sequencing Center for Infectious Disease"/>
            <person name="Wu L."/>
            <person name="Ma J."/>
        </authorList>
    </citation>
    <scope>NUCLEOTIDE SEQUENCE [LARGE SCALE GENOMIC DNA]</scope>
    <source>
        <strain evidence="2">CGMCC 1.3601</strain>
    </source>
</reference>